<reference evidence="1" key="1">
    <citation type="journal article" date="2020" name="mSystems">
        <title>Genome- and Community-Level Interaction Insights into Carbon Utilization and Element Cycling Functions of Hydrothermarchaeota in Hydrothermal Sediment.</title>
        <authorList>
            <person name="Zhou Z."/>
            <person name="Liu Y."/>
            <person name="Xu W."/>
            <person name="Pan J."/>
            <person name="Luo Z.H."/>
            <person name="Li M."/>
        </authorList>
    </citation>
    <scope>NUCLEOTIDE SEQUENCE [LARGE SCALE GENOMIC DNA]</scope>
    <source>
        <strain evidence="1">HyVt-535</strain>
    </source>
</reference>
<gene>
    <name evidence="1" type="ORF">ENJ98_02105</name>
</gene>
<dbReference type="NCBIfam" id="TIGR01987">
    <property type="entry name" value="HI0074"/>
    <property type="match status" value="1"/>
</dbReference>
<dbReference type="SUPFAM" id="SSF81593">
    <property type="entry name" value="Nucleotidyltransferase substrate binding subunit/domain"/>
    <property type="match status" value="1"/>
</dbReference>
<dbReference type="Gene3D" id="1.20.120.330">
    <property type="entry name" value="Nucleotidyltransferases domain 2"/>
    <property type="match status" value="1"/>
</dbReference>
<comment type="caution">
    <text evidence="1">The sequence shown here is derived from an EMBL/GenBank/DDBJ whole genome shotgun (WGS) entry which is preliminary data.</text>
</comment>
<name>A0A7C5N6E8_9GAMM</name>
<dbReference type="Proteomes" id="UP000886100">
    <property type="component" value="Unassembled WGS sequence"/>
</dbReference>
<protein>
    <submittedName>
        <fullName evidence="1">Nucleotidyltransferase</fullName>
    </submittedName>
</protein>
<proteinExistence type="predicted"/>
<dbReference type="EMBL" id="DROM01000133">
    <property type="protein sequence ID" value="HHH13005.1"/>
    <property type="molecule type" value="Genomic_DNA"/>
</dbReference>
<dbReference type="InterPro" id="IPR010235">
    <property type="entry name" value="HepT"/>
</dbReference>
<accession>A0A7C5N6E8</accession>
<dbReference type="AlphaFoldDB" id="A0A7C5N6E8"/>
<organism evidence="1">
    <name type="scientific">Thiolapillus brandeum</name>
    <dbReference type="NCBI Taxonomy" id="1076588"/>
    <lineage>
        <taxon>Bacteria</taxon>
        <taxon>Pseudomonadati</taxon>
        <taxon>Pseudomonadota</taxon>
        <taxon>Gammaproteobacteria</taxon>
        <taxon>Chromatiales</taxon>
        <taxon>Sedimenticolaceae</taxon>
        <taxon>Thiolapillus</taxon>
    </lineage>
</organism>
<evidence type="ECO:0000313" key="1">
    <source>
        <dbReference type="EMBL" id="HHH13005.1"/>
    </source>
</evidence>
<sequence>MATTESKEARWRQRLENFRLALGELTEACAKGDYTRLERAGLVQTFEFTFELAWKTLKDLLAHLGLEANSPREAIRQGFSAGLLTEEEAEALLDALNKRNLLAHTYREDLALEAETLIRERYCPVLSSVLQRLEQRQ</sequence>
<dbReference type="Pfam" id="PF08780">
    <property type="entry name" value="NTase_sub_bind"/>
    <property type="match status" value="1"/>
</dbReference>